<evidence type="ECO:0000313" key="3">
    <source>
        <dbReference type="Proteomes" id="UP000075886"/>
    </source>
</evidence>
<feature type="transmembrane region" description="Helical" evidence="1">
    <location>
        <begin position="39"/>
        <end position="60"/>
    </location>
</feature>
<protein>
    <submittedName>
        <fullName evidence="2">Uncharacterized protein</fullName>
    </submittedName>
</protein>
<keyword evidence="3" id="KW-1185">Reference proteome</keyword>
<keyword evidence="1" id="KW-0472">Membrane</keyword>
<accession>A0A182PZE1</accession>
<organism evidence="2 3">
    <name type="scientific">Anopheles farauti</name>
    <dbReference type="NCBI Taxonomy" id="69004"/>
    <lineage>
        <taxon>Eukaryota</taxon>
        <taxon>Metazoa</taxon>
        <taxon>Ecdysozoa</taxon>
        <taxon>Arthropoda</taxon>
        <taxon>Hexapoda</taxon>
        <taxon>Insecta</taxon>
        <taxon>Pterygota</taxon>
        <taxon>Neoptera</taxon>
        <taxon>Endopterygota</taxon>
        <taxon>Diptera</taxon>
        <taxon>Nematocera</taxon>
        <taxon>Culicoidea</taxon>
        <taxon>Culicidae</taxon>
        <taxon>Anophelinae</taxon>
        <taxon>Anopheles</taxon>
    </lineage>
</organism>
<dbReference type="EnsemblMetazoa" id="AFAF000034-RA">
    <property type="protein sequence ID" value="AFAF000034-PA"/>
    <property type="gene ID" value="AFAF000034"/>
</dbReference>
<name>A0A182PZE1_9DIPT</name>
<dbReference type="Proteomes" id="UP000075886">
    <property type="component" value="Unassembled WGS sequence"/>
</dbReference>
<feature type="transmembrane region" description="Helical" evidence="1">
    <location>
        <begin position="66"/>
        <end position="84"/>
    </location>
</feature>
<keyword evidence="1" id="KW-0812">Transmembrane</keyword>
<reference evidence="3" key="1">
    <citation type="submission" date="2014-01" db="EMBL/GenBank/DDBJ databases">
        <title>The Genome Sequence of Anopheles farauti FAR1 (V2).</title>
        <authorList>
            <consortium name="The Broad Institute Genomics Platform"/>
            <person name="Neafsey D.E."/>
            <person name="Besansky N."/>
            <person name="Howell P."/>
            <person name="Walton C."/>
            <person name="Young S.K."/>
            <person name="Zeng Q."/>
            <person name="Gargeya S."/>
            <person name="Fitzgerald M."/>
            <person name="Haas B."/>
            <person name="Abouelleil A."/>
            <person name="Allen A.W."/>
            <person name="Alvarado L."/>
            <person name="Arachchi H.M."/>
            <person name="Berlin A.M."/>
            <person name="Chapman S.B."/>
            <person name="Gainer-Dewar J."/>
            <person name="Goldberg J."/>
            <person name="Griggs A."/>
            <person name="Gujja S."/>
            <person name="Hansen M."/>
            <person name="Howarth C."/>
            <person name="Imamovic A."/>
            <person name="Ireland A."/>
            <person name="Larimer J."/>
            <person name="McCowan C."/>
            <person name="Murphy C."/>
            <person name="Pearson M."/>
            <person name="Poon T.W."/>
            <person name="Priest M."/>
            <person name="Roberts A."/>
            <person name="Saif S."/>
            <person name="Shea T."/>
            <person name="Sisk P."/>
            <person name="Sykes S."/>
            <person name="Wortman J."/>
            <person name="Nusbaum C."/>
            <person name="Birren B."/>
        </authorList>
    </citation>
    <scope>NUCLEOTIDE SEQUENCE [LARGE SCALE GENOMIC DNA]</scope>
    <source>
        <strain evidence="3">FAR1</strain>
    </source>
</reference>
<evidence type="ECO:0000313" key="2">
    <source>
        <dbReference type="EnsemblMetazoa" id="AFAF000034-PA"/>
    </source>
</evidence>
<sequence length="133" mass="15462">MEISEPTKIVFYASRLFGLAPYVVKRASKGQIVDYKRNVYLIVYSMCLVFCLGANVLGYFPFYCLYYILMMFHVLFAQSALGIGNRYRDLNIALYEMFPERYPRKKNHTSRKIITDLADIHASLSYCIVLVSK</sequence>
<keyword evidence="1" id="KW-1133">Transmembrane helix</keyword>
<dbReference type="STRING" id="69004.A0A182PZE1"/>
<proteinExistence type="predicted"/>
<dbReference type="EMBL" id="AXCN02001897">
    <property type="status" value="NOT_ANNOTATED_CDS"/>
    <property type="molecule type" value="Genomic_DNA"/>
</dbReference>
<evidence type="ECO:0000256" key="1">
    <source>
        <dbReference type="SAM" id="Phobius"/>
    </source>
</evidence>
<dbReference type="AlphaFoldDB" id="A0A182PZE1"/>
<reference evidence="2" key="2">
    <citation type="submission" date="2020-05" db="UniProtKB">
        <authorList>
            <consortium name="EnsemblMetazoa"/>
        </authorList>
    </citation>
    <scope>IDENTIFICATION</scope>
    <source>
        <strain evidence="2">FAR1</strain>
    </source>
</reference>
<dbReference type="VEuPathDB" id="VectorBase:AFAF000034"/>